<evidence type="ECO:0000256" key="1">
    <source>
        <dbReference type="ARBA" id="ARBA00012513"/>
    </source>
</evidence>
<dbReference type="Gene3D" id="1.10.510.10">
    <property type="entry name" value="Transferase(Phosphotransferase) domain 1"/>
    <property type="match status" value="1"/>
</dbReference>
<keyword evidence="9" id="KW-0812">Transmembrane</keyword>
<dbReference type="Pfam" id="PF00069">
    <property type="entry name" value="Pkinase"/>
    <property type="match status" value="1"/>
</dbReference>
<evidence type="ECO:0000313" key="11">
    <source>
        <dbReference type="EMBL" id="MBB4918130.1"/>
    </source>
</evidence>
<dbReference type="PANTHER" id="PTHR43289">
    <property type="entry name" value="MITOGEN-ACTIVATED PROTEIN KINASE KINASE KINASE 20-RELATED"/>
    <property type="match status" value="1"/>
</dbReference>
<proteinExistence type="predicted"/>
<protein>
    <recommendedName>
        <fullName evidence="1">non-specific serine/threonine protein kinase</fullName>
        <ecNumber evidence="1">2.7.11.1</ecNumber>
    </recommendedName>
</protein>
<evidence type="ECO:0000256" key="4">
    <source>
        <dbReference type="ARBA" id="ARBA00022741"/>
    </source>
</evidence>
<dbReference type="PANTHER" id="PTHR43289:SF6">
    <property type="entry name" value="SERINE_THREONINE-PROTEIN KINASE NEKL-3"/>
    <property type="match status" value="1"/>
</dbReference>
<evidence type="ECO:0000256" key="8">
    <source>
        <dbReference type="SAM" id="MobiDB-lite"/>
    </source>
</evidence>
<reference evidence="11 12" key="1">
    <citation type="submission" date="2020-08" db="EMBL/GenBank/DDBJ databases">
        <title>Genomic Encyclopedia of Type Strains, Phase III (KMG-III): the genomes of soil and plant-associated and newly described type strains.</title>
        <authorList>
            <person name="Whitman W."/>
        </authorList>
    </citation>
    <scope>NUCLEOTIDE SEQUENCE [LARGE SCALE GENOMIC DNA]</scope>
    <source>
        <strain evidence="11 12">CECT 8840</strain>
    </source>
</reference>
<evidence type="ECO:0000313" key="12">
    <source>
        <dbReference type="Proteomes" id="UP000552644"/>
    </source>
</evidence>
<feature type="compositionally biased region" description="Polar residues" evidence="8">
    <location>
        <begin position="384"/>
        <end position="394"/>
    </location>
</feature>
<dbReference type="InterPro" id="IPR011009">
    <property type="entry name" value="Kinase-like_dom_sf"/>
</dbReference>
<evidence type="ECO:0000256" key="7">
    <source>
        <dbReference type="PROSITE-ProRule" id="PRU10141"/>
    </source>
</evidence>
<evidence type="ECO:0000256" key="9">
    <source>
        <dbReference type="SAM" id="Phobius"/>
    </source>
</evidence>
<dbReference type="PROSITE" id="PS00108">
    <property type="entry name" value="PROTEIN_KINASE_ST"/>
    <property type="match status" value="1"/>
</dbReference>
<feature type="compositionally biased region" description="Pro residues" evidence="8">
    <location>
        <begin position="400"/>
        <end position="421"/>
    </location>
</feature>
<dbReference type="PROSITE" id="PS00107">
    <property type="entry name" value="PROTEIN_KINASE_ATP"/>
    <property type="match status" value="1"/>
</dbReference>
<organism evidence="11 12">
    <name type="scientific">Streptosporangium saharense</name>
    <dbReference type="NCBI Taxonomy" id="1706840"/>
    <lineage>
        <taxon>Bacteria</taxon>
        <taxon>Bacillati</taxon>
        <taxon>Actinomycetota</taxon>
        <taxon>Actinomycetes</taxon>
        <taxon>Streptosporangiales</taxon>
        <taxon>Streptosporangiaceae</taxon>
        <taxon>Streptosporangium</taxon>
    </lineage>
</organism>
<feature type="compositionally biased region" description="Polar residues" evidence="8">
    <location>
        <begin position="712"/>
        <end position="723"/>
    </location>
</feature>
<dbReference type="AlphaFoldDB" id="A0A7W7QQW0"/>
<keyword evidence="5 11" id="KW-0418">Kinase</keyword>
<comment type="caution">
    <text evidence="11">The sequence shown here is derived from an EMBL/GenBank/DDBJ whole genome shotgun (WGS) entry which is preliminary data.</text>
</comment>
<feature type="compositionally biased region" description="Pro residues" evidence="8">
    <location>
        <begin position="364"/>
        <end position="374"/>
    </location>
</feature>
<feature type="region of interest" description="Disordered" evidence="8">
    <location>
        <begin position="344"/>
        <end position="425"/>
    </location>
</feature>
<dbReference type="EMBL" id="JACHJP010000006">
    <property type="protein sequence ID" value="MBB4918130.1"/>
    <property type="molecule type" value="Genomic_DNA"/>
</dbReference>
<dbReference type="PROSITE" id="PS50011">
    <property type="entry name" value="PROTEIN_KINASE_DOM"/>
    <property type="match status" value="1"/>
</dbReference>
<dbReference type="EC" id="2.7.11.1" evidence="1"/>
<feature type="transmembrane region" description="Helical" evidence="9">
    <location>
        <begin position="315"/>
        <end position="334"/>
    </location>
</feature>
<name>A0A7W7QQW0_9ACTN</name>
<dbReference type="Proteomes" id="UP000552644">
    <property type="component" value="Unassembled WGS sequence"/>
</dbReference>
<keyword evidence="9" id="KW-0472">Membrane</keyword>
<evidence type="ECO:0000256" key="6">
    <source>
        <dbReference type="ARBA" id="ARBA00022840"/>
    </source>
</evidence>
<keyword evidence="2" id="KW-0723">Serine/threonine-protein kinase</keyword>
<dbReference type="CDD" id="cd14014">
    <property type="entry name" value="STKc_PknB_like"/>
    <property type="match status" value="1"/>
</dbReference>
<dbReference type="InterPro" id="IPR008271">
    <property type="entry name" value="Ser/Thr_kinase_AS"/>
</dbReference>
<keyword evidence="4 7" id="KW-0547">Nucleotide-binding</keyword>
<dbReference type="InterPro" id="IPR017441">
    <property type="entry name" value="Protein_kinase_ATP_BS"/>
</dbReference>
<keyword evidence="9" id="KW-1133">Transmembrane helix</keyword>
<dbReference type="SUPFAM" id="SSF56112">
    <property type="entry name" value="Protein kinase-like (PK-like)"/>
    <property type="match status" value="1"/>
</dbReference>
<feature type="binding site" evidence="7">
    <location>
        <position position="34"/>
    </location>
    <ligand>
        <name>ATP</name>
        <dbReference type="ChEBI" id="CHEBI:30616"/>
    </ligand>
</feature>
<feature type="region of interest" description="Disordered" evidence="8">
    <location>
        <begin position="712"/>
        <end position="750"/>
    </location>
</feature>
<dbReference type="GO" id="GO:0004674">
    <property type="term" value="F:protein serine/threonine kinase activity"/>
    <property type="evidence" value="ECO:0007669"/>
    <property type="project" value="UniProtKB-KW"/>
</dbReference>
<keyword evidence="3 11" id="KW-0808">Transferase</keyword>
<feature type="domain" description="Protein kinase" evidence="10">
    <location>
        <begin position="5"/>
        <end position="256"/>
    </location>
</feature>
<dbReference type="GO" id="GO:0005524">
    <property type="term" value="F:ATP binding"/>
    <property type="evidence" value="ECO:0007669"/>
    <property type="project" value="UniProtKB-UniRule"/>
</dbReference>
<gene>
    <name evidence="11" type="ORF">FHS44_005257</name>
</gene>
<dbReference type="RefSeq" id="WP_184719069.1">
    <property type="nucleotide sequence ID" value="NZ_JACHJP010000006.1"/>
</dbReference>
<evidence type="ECO:0000256" key="2">
    <source>
        <dbReference type="ARBA" id="ARBA00022527"/>
    </source>
</evidence>
<keyword evidence="12" id="KW-1185">Reference proteome</keyword>
<accession>A0A7W7QQW0</accession>
<evidence type="ECO:0000259" key="10">
    <source>
        <dbReference type="PROSITE" id="PS50011"/>
    </source>
</evidence>
<evidence type="ECO:0000256" key="3">
    <source>
        <dbReference type="ARBA" id="ARBA00022679"/>
    </source>
</evidence>
<sequence length="750" mass="78257">MVPGYHEVRELGAGGGGRVVLATYTATGAYVAIKYLNAALRSDHGFLARFREEARVMVELYDQNVVQFYEYYEDTRDAAIVMELVDGVSLRRILAEHGTTSPEAALVVLKGSLLGLAFAHSSGIVHRDYKPENVLIQADGASKLTDFGIAARSGHVDAPQGTPPYMAPEQWAGSPATPASDVYAATCVLFECLTGRRPYRADHGAALMHQHRHAPVPIEAVPSSVRGLVARGMAKNPADRPATAEAFVLELEAAALAAYGPEWEQRGRRHLAELATLLALSFPLARPTPKASTSLASTVLGHRGGRRRPRLGPRLLAGVVVITVAVTVGLVAAGQSADRLSANSIFTPPARTPEAAKTPGHGGSPPPEPVLPPPERSRTDTERTSATSGNTGSGHTAPRTPAPSTPSPKPTSAPPKPPPKPGVGDLAITRFDAGGATVSLRALSPAPVALTVAFAEGEDRAHLKKVATRDYTLSGGDVYSQPVPYAFTAPACEKTLYRRVTASTSPRFSGGELSRTVEVKGAPCPAPEVRGAEITSWDGRMATVKVRTGGPGRVRLTASFTGEDGETLDTVTRTLSGETGYTVELPAPPVEVPCGGQATLGVTVTTDRPAANGTQHAQAVVEGEECAPPAVTITSFDGTSVAFRVRTSDTSPVSVRLAFTQQVPGSDGGTTSSARTVELSGRTAYSRTVAGEFAALPECGQYANRTVTITTVPAGGSRSSQARVTLPPCEQDPGPSDDPSEIPSVPGEPG</sequence>
<dbReference type="InterPro" id="IPR000719">
    <property type="entry name" value="Prot_kinase_dom"/>
</dbReference>
<keyword evidence="6 7" id="KW-0067">ATP-binding</keyword>
<evidence type="ECO:0000256" key="5">
    <source>
        <dbReference type="ARBA" id="ARBA00022777"/>
    </source>
</evidence>